<protein>
    <submittedName>
        <fullName evidence="2">Uncharacterized protein</fullName>
    </submittedName>
</protein>
<accession>A0A1J1H514</accession>
<proteinExistence type="predicted"/>
<sequence length="434" mass="51535">MYECKTKDNIGNNYVGYCCKRKLVKIKKIQKYKNNFFRKKIPSNNRNINDKTKATIFSLNFLNKINSFNEINKKKIKKKSKYFSEHNIISVKNDQNVHEENDKLKKSIKKKLHKENYINFETLKKKKDKPYYDDLKIVRTYRHKPSFLSQLSNSSNSEETKSILREVNKINELEKKKSKLKNIVKKNKSLNADKIKMGRFVEYFDMGAICETNEGNNQNEIYKENIKYINTKYNPTYLNYTEKEEKNKTKKNKKSTKFKNSLSDLDKLNKNEIQESNKKNIKKKQLLSKMDDLSNCYIINHKLTFNCVQGKLANIMKFNETNLPKRKKINFIEKNKRDSKIKSNFNRIVKFIENNDMPLNNKFNNNKDTSNQKNLNLICNKKVLTSKMNGIINNSKNHLQSFLIKLKSINSDEIDSIIKDKNYENIIKEILYHN</sequence>
<evidence type="ECO:0000313" key="3">
    <source>
        <dbReference type="Proteomes" id="UP000220158"/>
    </source>
</evidence>
<dbReference type="VEuPathDB" id="PlasmoDB:PRELSG_0909800"/>
<name>A0A1J1H514_PLARL</name>
<keyword evidence="1" id="KW-0175">Coiled coil</keyword>
<reference evidence="2 3" key="1">
    <citation type="submission" date="2015-04" db="EMBL/GenBank/DDBJ databases">
        <authorList>
            <consortium name="Pathogen Informatics"/>
        </authorList>
    </citation>
    <scope>NUCLEOTIDE SEQUENCE [LARGE SCALE GENOMIC DNA]</scope>
    <source>
        <strain evidence="2 3">SGS1</strain>
    </source>
</reference>
<evidence type="ECO:0000313" key="2">
    <source>
        <dbReference type="EMBL" id="CRG99998.1"/>
    </source>
</evidence>
<dbReference type="Proteomes" id="UP000220158">
    <property type="component" value="Chromosome 9"/>
</dbReference>
<keyword evidence="3" id="KW-1185">Reference proteome</keyword>
<dbReference type="AlphaFoldDB" id="A0A1J1H514"/>
<dbReference type="RefSeq" id="XP_028533003.1">
    <property type="nucleotide sequence ID" value="XM_028676522.1"/>
</dbReference>
<feature type="coiled-coil region" evidence="1">
    <location>
        <begin position="163"/>
        <end position="193"/>
    </location>
</feature>
<dbReference type="KEGG" id="prel:PRELSG_0909800"/>
<dbReference type="EMBL" id="LN835304">
    <property type="protein sequence ID" value="CRG99998.1"/>
    <property type="molecule type" value="Genomic_DNA"/>
</dbReference>
<gene>
    <name evidence="2" type="ORF">PRELSG_0909800</name>
</gene>
<organism evidence="2 3">
    <name type="scientific">Plasmodium relictum</name>
    <dbReference type="NCBI Taxonomy" id="85471"/>
    <lineage>
        <taxon>Eukaryota</taxon>
        <taxon>Sar</taxon>
        <taxon>Alveolata</taxon>
        <taxon>Apicomplexa</taxon>
        <taxon>Aconoidasida</taxon>
        <taxon>Haemosporida</taxon>
        <taxon>Plasmodiidae</taxon>
        <taxon>Plasmodium</taxon>
        <taxon>Plasmodium (Haemamoeba)</taxon>
    </lineage>
</organism>
<evidence type="ECO:0000256" key="1">
    <source>
        <dbReference type="SAM" id="Coils"/>
    </source>
</evidence>
<dbReference type="GeneID" id="39736110"/>